<feature type="region of interest" description="Disordered" evidence="1">
    <location>
        <begin position="90"/>
        <end position="114"/>
    </location>
</feature>
<dbReference type="VEuPathDB" id="VectorBase:ASIC008548"/>
<reference evidence="2 4" key="1">
    <citation type="journal article" date="2014" name="BMC Genomics">
        <title>Genome sequence of Anopheles sinensis provides insight into genetics basis of mosquito competence for malaria parasites.</title>
        <authorList>
            <person name="Zhou D."/>
            <person name="Zhang D."/>
            <person name="Ding G."/>
            <person name="Shi L."/>
            <person name="Hou Q."/>
            <person name="Ye Y."/>
            <person name="Xu Y."/>
            <person name="Zhou H."/>
            <person name="Xiong C."/>
            <person name="Li S."/>
            <person name="Yu J."/>
            <person name="Hong S."/>
            <person name="Yu X."/>
            <person name="Zou P."/>
            <person name="Chen C."/>
            <person name="Chang X."/>
            <person name="Wang W."/>
            <person name="Lv Y."/>
            <person name="Sun Y."/>
            <person name="Ma L."/>
            <person name="Shen B."/>
            <person name="Zhu C."/>
        </authorList>
    </citation>
    <scope>NUCLEOTIDE SEQUENCE [LARGE SCALE GENOMIC DNA]</scope>
</reference>
<keyword evidence="4" id="KW-1185">Reference proteome</keyword>
<organism evidence="2">
    <name type="scientific">Anopheles sinensis</name>
    <name type="common">Mosquito</name>
    <dbReference type="NCBI Taxonomy" id="74873"/>
    <lineage>
        <taxon>Eukaryota</taxon>
        <taxon>Metazoa</taxon>
        <taxon>Ecdysozoa</taxon>
        <taxon>Arthropoda</taxon>
        <taxon>Hexapoda</taxon>
        <taxon>Insecta</taxon>
        <taxon>Pterygota</taxon>
        <taxon>Neoptera</taxon>
        <taxon>Endopterygota</taxon>
        <taxon>Diptera</taxon>
        <taxon>Nematocera</taxon>
        <taxon>Culicoidea</taxon>
        <taxon>Culicidae</taxon>
        <taxon>Anophelinae</taxon>
        <taxon>Anopheles</taxon>
    </lineage>
</organism>
<proteinExistence type="predicted"/>
<dbReference type="EMBL" id="KE525057">
    <property type="protein sequence ID" value="KFB41091.1"/>
    <property type="molecule type" value="Genomic_DNA"/>
</dbReference>
<feature type="compositionally biased region" description="Basic and acidic residues" evidence="1">
    <location>
        <begin position="100"/>
        <end position="114"/>
    </location>
</feature>
<dbReference type="EnsemblMetazoa" id="ASIC008548-RA">
    <property type="protein sequence ID" value="ASIC008548-PA"/>
    <property type="gene ID" value="ASIC008548"/>
</dbReference>
<protein>
    <submittedName>
        <fullName evidence="2 3">Uncharacterized protein</fullName>
    </submittedName>
</protein>
<evidence type="ECO:0000256" key="1">
    <source>
        <dbReference type="SAM" id="MobiDB-lite"/>
    </source>
</evidence>
<dbReference type="AlphaFoldDB" id="A0A084VSZ7"/>
<evidence type="ECO:0000313" key="4">
    <source>
        <dbReference type="Proteomes" id="UP000030765"/>
    </source>
</evidence>
<gene>
    <name evidence="2" type="ORF">ZHAS_00008548</name>
</gene>
<accession>A0A084VSZ7</accession>
<dbReference type="EMBL" id="ATLV01016151">
    <property type="status" value="NOT_ANNOTATED_CDS"/>
    <property type="molecule type" value="Genomic_DNA"/>
</dbReference>
<dbReference type="Proteomes" id="UP000030765">
    <property type="component" value="Unassembled WGS sequence"/>
</dbReference>
<evidence type="ECO:0000313" key="2">
    <source>
        <dbReference type="EMBL" id="KFB41091.1"/>
    </source>
</evidence>
<name>A0A084VSZ7_ANOSI</name>
<sequence>MYIRFETRPEEITHRTSLAQLVSLRRALPMCVPFYDRPHLAPSRLSAFQILGTDSYKPTSGCHQMKDWHGPTRILGQRVFLEHFSPTANSNATASLTQPKPDDVNEANHAEEKI</sequence>
<reference evidence="3" key="2">
    <citation type="submission" date="2020-05" db="UniProtKB">
        <authorList>
            <consortium name="EnsemblMetazoa"/>
        </authorList>
    </citation>
    <scope>IDENTIFICATION</scope>
</reference>
<evidence type="ECO:0000313" key="3">
    <source>
        <dbReference type="EnsemblMetazoa" id="ASIC008548-PA"/>
    </source>
</evidence>